<dbReference type="CDD" id="cd06223">
    <property type="entry name" value="PRTases_typeI"/>
    <property type="match status" value="1"/>
</dbReference>
<comment type="similarity">
    <text evidence="2 7 8">In the C-terminal section; belongs to the purine/pyrimidine phosphoribosyltransferase family.</text>
</comment>
<dbReference type="RefSeq" id="WP_262394740.1">
    <property type="nucleotide sequence ID" value="NZ_JACRTD010000003.1"/>
</dbReference>
<evidence type="ECO:0000313" key="14">
    <source>
        <dbReference type="Proteomes" id="UP000623678"/>
    </source>
</evidence>
<dbReference type="GO" id="GO:0051539">
    <property type="term" value="F:4 iron, 4 sulfur cluster binding"/>
    <property type="evidence" value="ECO:0007669"/>
    <property type="project" value="UniProtKB-KW"/>
</dbReference>
<dbReference type="Gene3D" id="3.60.20.10">
    <property type="entry name" value="Glutamine Phosphoribosylpyrophosphate, subunit 1, domain 1"/>
    <property type="match status" value="1"/>
</dbReference>
<keyword evidence="7 10" id="KW-0479">Metal-binding</keyword>
<comment type="caution">
    <text evidence="13">The sequence shown here is derived from an EMBL/GenBank/DDBJ whole genome shotgun (WGS) entry which is preliminary data.</text>
</comment>
<evidence type="ECO:0000256" key="7">
    <source>
        <dbReference type="HAMAP-Rule" id="MF_01931"/>
    </source>
</evidence>
<gene>
    <name evidence="7" type="primary">purF</name>
    <name evidence="13" type="ORF">H8705_05100</name>
</gene>
<dbReference type="GO" id="GO:0004044">
    <property type="term" value="F:amidophosphoribosyltransferase activity"/>
    <property type="evidence" value="ECO:0007669"/>
    <property type="project" value="UniProtKB-UniRule"/>
</dbReference>
<dbReference type="InterPro" id="IPR017932">
    <property type="entry name" value="GATase_2_dom"/>
</dbReference>
<evidence type="ECO:0000256" key="5">
    <source>
        <dbReference type="ARBA" id="ARBA00022755"/>
    </source>
</evidence>
<feature type="binding site" evidence="7 10">
    <location>
        <position position="362"/>
    </location>
    <ligand>
        <name>Mg(2+)</name>
        <dbReference type="ChEBI" id="CHEBI:18420"/>
    </ligand>
</feature>
<dbReference type="CDD" id="cd00715">
    <property type="entry name" value="GPATase_N"/>
    <property type="match status" value="1"/>
</dbReference>
<evidence type="ECO:0000256" key="6">
    <source>
        <dbReference type="ARBA" id="ARBA00022962"/>
    </source>
</evidence>
<keyword evidence="7 10" id="KW-0460">Magnesium</keyword>
<dbReference type="PIRSF" id="PIRSF000485">
    <property type="entry name" value="Amd_phspho_trans"/>
    <property type="match status" value="1"/>
</dbReference>
<dbReference type="EC" id="2.4.2.14" evidence="7"/>
<dbReference type="GO" id="GO:0009113">
    <property type="term" value="P:purine nucleobase biosynthetic process"/>
    <property type="evidence" value="ECO:0007669"/>
    <property type="project" value="UniProtKB-UniRule"/>
</dbReference>
<feature type="binding site" evidence="7 11">
    <location>
        <position position="449"/>
    </location>
    <ligand>
        <name>[4Fe-4S] cluster</name>
        <dbReference type="ChEBI" id="CHEBI:49883"/>
    </ligand>
</feature>
<dbReference type="AlphaFoldDB" id="A0A926IHB2"/>
<comment type="function">
    <text evidence="7">Catalyzes the formation of phosphoribosylamine from phosphoribosylpyrophosphate (PRPP) and glutamine.</text>
</comment>
<keyword evidence="4 7" id="KW-0808">Transferase</keyword>
<keyword evidence="5 7" id="KW-0658">Purine biosynthesis</keyword>
<dbReference type="Pfam" id="PF13537">
    <property type="entry name" value="GATase_7"/>
    <property type="match status" value="1"/>
</dbReference>
<keyword evidence="7" id="KW-0004">4Fe-4S</keyword>
<feature type="active site" description="Nucleophile" evidence="7 9">
    <location>
        <position position="12"/>
    </location>
</feature>
<feature type="binding site" evidence="7 10">
    <location>
        <position position="299"/>
    </location>
    <ligand>
        <name>Mg(2+)</name>
        <dbReference type="ChEBI" id="CHEBI:18420"/>
    </ligand>
</feature>
<evidence type="ECO:0000259" key="12">
    <source>
        <dbReference type="PROSITE" id="PS51278"/>
    </source>
</evidence>
<evidence type="ECO:0000256" key="3">
    <source>
        <dbReference type="ARBA" id="ARBA00022676"/>
    </source>
</evidence>
<evidence type="ECO:0000256" key="11">
    <source>
        <dbReference type="PIRSR" id="PIRSR000485-3"/>
    </source>
</evidence>
<feature type="binding site" evidence="7 11">
    <location>
        <position position="452"/>
    </location>
    <ligand>
        <name>[4Fe-4S] cluster</name>
        <dbReference type="ChEBI" id="CHEBI:49883"/>
    </ligand>
</feature>
<evidence type="ECO:0000256" key="2">
    <source>
        <dbReference type="ARBA" id="ARBA00010138"/>
    </source>
</evidence>
<dbReference type="InterPro" id="IPR000836">
    <property type="entry name" value="PRTase_dom"/>
</dbReference>
<dbReference type="InterPro" id="IPR005854">
    <property type="entry name" value="PurF"/>
</dbReference>
<sequence length="479" mass="52335">MNTLFDKLHEECGVFGIYDKTCDNVATSAYLALYALQHRGQENCGIAVNDDGVIKCHKDAGLVPDVFNREVLEKLGQGSIAVGHCRYSTTGNSSSINAQPLVVRHCKGHMALAHNGNLVNAAQLREQLEMNGAIFHTTNDTEVISYIITRERLMSSSIEEAVEKAMHTIKGAYSLIVMSPKKLIAARDPNGFRPLCLGRTESGGYVFASESCALDSIGAEFVRDIEPGEIVVVEDNEMRSIRTHCGGKSSFCVFEFVYFARPDSIIEGASVHDARREAGRILYQENPVEADVVIGVPDSGLDAALGYSQESGIPYGVGFVKNRYVGRTFIQPSQGQRENSVRIKLNVISETVKGKRVVLVDDSIVRGTTCARIVKLIRDAGAKEVHFAISAPPFKNPCFFGTDIDSRDKLIACRMSVDEIAKSIGVESLTYLSVDGVKRIAKDAKCGFCVGCFTGEYPIAVPDVVKKDKFERKLSEKAK</sequence>
<comment type="catalytic activity">
    <reaction evidence="7 8">
        <text>5-phospho-beta-D-ribosylamine + L-glutamate + diphosphate = 5-phospho-alpha-D-ribose 1-diphosphate + L-glutamine + H2O</text>
        <dbReference type="Rhea" id="RHEA:14905"/>
        <dbReference type="ChEBI" id="CHEBI:15377"/>
        <dbReference type="ChEBI" id="CHEBI:29985"/>
        <dbReference type="ChEBI" id="CHEBI:33019"/>
        <dbReference type="ChEBI" id="CHEBI:58017"/>
        <dbReference type="ChEBI" id="CHEBI:58359"/>
        <dbReference type="ChEBI" id="CHEBI:58681"/>
        <dbReference type="EC" id="2.4.2.14"/>
    </reaction>
</comment>
<comment type="cofactor">
    <cofactor evidence="7 10">
        <name>Mg(2+)</name>
        <dbReference type="ChEBI" id="CHEBI:18420"/>
    </cofactor>
    <text evidence="7 10">Binds 1 Mg(2+) ion per subunit.</text>
</comment>
<proteinExistence type="inferred from homology"/>
<keyword evidence="14" id="KW-1185">Reference proteome</keyword>
<feature type="binding site" evidence="7 11">
    <location>
        <position position="252"/>
    </location>
    <ligand>
        <name>[4Fe-4S] cluster</name>
        <dbReference type="ChEBI" id="CHEBI:49883"/>
    </ligand>
</feature>
<feature type="binding site" evidence="7 10">
    <location>
        <position position="361"/>
    </location>
    <ligand>
        <name>Mg(2+)</name>
        <dbReference type="ChEBI" id="CHEBI:18420"/>
    </ligand>
</feature>
<dbReference type="EMBL" id="JACRTD010000003">
    <property type="protein sequence ID" value="MBC8584955.1"/>
    <property type="molecule type" value="Genomic_DNA"/>
</dbReference>
<protein>
    <recommendedName>
        <fullName evidence="7">Amidophosphoribosyltransferase</fullName>
        <shortName evidence="7">ATase</shortName>
        <ecNumber evidence="7">2.4.2.14</ecNumber>
    </recommendedName>
    <alternativeName>
        <fullName evidence="7">Glutamine phosphoribosylpyrophosphate amidotransferase</fullName>
        <shortName evidence="7">GPATase</shortName>
    </alternativeName>
</protein>
<dbReference type="NCBIfam" id="TIGR01134">
    <property type="entry name" value="purF"/>
    <property type="match status" value="1"/>
</dbReference>
<keyword evidence="6 7" id="KW-0315">Glutamine amidotransferase</keyword>
<evidence type="ECO:0000256" key="8">
    <source>
        <dbReference type="PIRNR" id="PIRNR000485"/>
    </source>
</evidence>
<evidence type="ECO:0000256" key="10">
    <source>
        <dbReference type="PIRSR" id="PIRSR000485-2"/>
    </source>
</evidence>
<comment type="cofactor">
    <cofactor evidence="7 11">
        <name>[4Fe-4S] cluster</name>
        <dbReference type="ChEBI" id="CHEBI:49883"/>
    </cofactor>
    <text evidence="7 11">Binds 1 [4Fe-4S] cluster per subunit.</text>
</comment>
<evidence type="ECO:0000256" key="9">
    <source>
        <dbReference type="PIRSR" id="PIRSR000485-1"/>
    </source>
</evidence>
<dbReference type="PANTHER" id="PTHR11907">
    <property type="entry name" value="AMIDOPHOSPHORIBOSYLTRANSFERASE"/>
    <property type="match status" value="1"/>
</dbReference>
<dbReference type="GO" id="GO:0006189">
    <property type="term" value="P:'de novo' IMP biosynthetic process"/>
    <property type="evidence" value="ECO:0007669"/>
    <property type="project" value="UniProtKB-UniRule"/>
</dbReference>
<dbReference type="PROSITE" id="PS51278">
    <property type="entry name" value="GATASE_TYPE_2"/>
    <property type="match status" value="1"/>
</dbReference>
<evidence type="ECO:0000256" key="1">
    <source>
        <dbReference type="ARBA" id="ARBA00005209"/>
    </source>
</evidence>
<dbReference type="SUPFAM" id="SSF53271">
    <property type="entry name" value="PRTase-like"/>
    <property type="match status" value="1"/>
</dbReference>
<comment type="pathway">
    <text evidence="1 7 8">Purine metabolism; IMP biosynthesis via de novo pathway; N(1)-(5-phospho-D-ribosyl)glycinamide from 5-phospho-alpha-D-ribose 1-diphosphate: step 1/2.</text>
</comment>
<evidence type="ECO:0000313" key="13">
    <source>
        <dbReference type="EMBL" id="MBC8584955.1"/>
    </source>
</evidence>
<feature type="binding site" evidence="7 11">
    <location>
        <position position="398"/>
    </location>
    <ligand>
        <name>[4Fe-4S] cluster</name>
        <dbReference type="ChEBI" id="CHEBI:49883"/>
    </ligand>
</feature>
<dbReference type="GO" id="GO:0000287">
    <property type="term" value="F:magnesium ion binding"/>
    <property type="evidence" value="ECO:0007669"/>
    <property type="project" value="UniProtKB-UniRule"/>
</dbReference>
<organism evidence="13 14">
    <name type="scientific">Youxingia wuxianensis</name>
    <dbReference type="NCBI Taxonomy" id="2763678"/>
    <lineage>
        <taxon>Bacteria</taxon>
        <taxon>Bacillati</taxon>
        <taxon>Bacillota</taxon>
        <taxon>Clostridia</taxon>
        <taxon>Eubacteriales</taxon>
        <taxon>Oscillospiraceae</taxon>
        <taxon>Youxingia</taxon>
    </lineage>
</organism>
<feature type="domain" description="Glutamine amidotransferase type-2" evidence="12">
    <location>
        <begin position="12"/>
        <end position="236"/>
    </location>
</feature>
<keyword evidence="3 7" id="KW-0328">Glycosyltransferase</keyword>
<reference evidence="13" key="1">
    <citation type="submission" date="2020-08" db="EMBL/GenBank/DDBJ databases">
        <title>Genome public.</title>
        <authorList>
            <person name="Liu C."/>
            <person name="Sun Q."/>
        </authorList>
    </citation>
    <scope>NUCLEOTIDE SEQUENCE</scope>
    <source>
        <strain evidence="13">NSJ-64</strain>
    </source>
</reference>
<evidence type="ECO:0000256" key="4">
    <source>
        <dbReference type="ARBA" id="ARBA00022679"/>
    </source>
</evidence>
<dbReference type="SUPFAM" id="SSF56235">
    <property type="entry name" value="N-terminal nucleophile aminohydrolases (Ntn hydrolases)"/>
    <property type="match status" value="1"/>
</dbReference>
<dbReference type="InterPro" id="IPR029055">
    <property type="entry name" value="Ntn_hydrolases_N"/>
</dbReference>
<dbReference type="InterPro" id="IPR035584">
    <property type="entry name" value="PurF_N"/>
</dbReference>
<dbReference type="Gene3D" id="3.40.50.2020">
    <property type="match status" value="1"/>
</dbReference>
<name>A0A926IHB2_9FIRM</name>
<dbReference type="HAMAP" id="MF_01931">
    <property type="entry name" value="PurF"/>
    <property type="match status" value="1"/>
</dbReference>
<keyword evidence="7 11" id="KW-0408">Iron</keyword>
<dbReference type="InterPro" id="IPR029057">
    <property type="entry name" value="PRTase-like"/>
</dbReference>
<dbReference type="Proteomes" id="UP000623678">
    <property type="component" value="Unassembled WGS sequence"/>
</dbReference>
<keyword evidence="7 11" id="KW-0411">Iron-sulfur</keyword>
<dbReference type="Pfam" id="PF00156">
    <property type="entry name" value="Pribosyltran"/>
    <property type="match status" value="1"/>
</dbReference>
<accession>A0A926IHB2</accession>